<keyword evidence="4" id="KW-1185">Reference proteome</keyword>
<accession>A0A0J8DXU1</accession>
<dbReference type="EMBL" id="KQ090443">
    <property type="protein sequence ID" value="KMS95690.1"/>
    <property type="molecule type" value="Genomic_DNA"/>
</dbReference>
<dbReference type="Proteomes" id="UP000035740">
    <property type="component" value="Unassembled WGS sequence"/>
</dbReference>
<reference evidence="3 4" key="1">
    <citation type="journal article" date="2014" name="Nature">
        <title>The genome of the recently domesticated crop plant sugar beet (Beta vulgaris).</title>
        <authorList>
            <person name="Dohm J.C."/>
            <person name="Minoche A.E."/>
            <person name="Holtgrawe D."/>
            <person name="Capella-Gutierrez S."/>
            <person name="Zakrzewski F."/>
            <person name="Tafer H."/>
            <person name="Rupp O."/>
            <person name="Sorensen T.R."/>
            <person name="Stracke R."/>
            <person name="Reinhardt R."/>
            <person name="Goesmann A."/>
            <person name="Kraft T."/>
            <person name="Schulz B."/>
            <person name="Stadler P.F."/>
            <person name="Schmidt T."/>
            <person name="Gabaldon T."/>
            <person name="Lehrach H."/>
            <person name="Weisshaar B."/>
            <person name="Himmelbauer H."/>
        </authorList>
    </citation>
    <scope>NUCLEOTIDE SEQUENCE [LARGE SCALE GENOMIC DNA]</scope>
    <source>
        <tissue evidence="3">Taproot</tissue>
    </source>
</reference>
<dbReference type="Gramene" id="KMS95690">
    <property type="protein sequence ID" value="KMS95690"/>
    <property type="gene ID" value="BVRB_005930"/>
</dbReference>
<sequence>MFLSLSRVVVLFFMFVAALHRNASSPPRRNRVAPRPASFVAALPLCVVVRPSFSSSEVCMILLFCLSSLVLPLLFVTATSCVQPLLLWLTMLAGEDSKTPTSLCSSVLRSSCEK</sequence>
<feature type="non-terminal residue" evidence="3">
    <location>
        <position position="114"/>
    </location>
</feature>
<evidence type="ECO:0000313" key="3">
    <source>
        <dbReference type="EMBL" id="KMS95690.1"/>
    </source>
</evidence>
<keyword evidence="1" id="KW-0472">Membrane</keyword>
<feature type="transmembrane region" description="Helical" evidence="1">
    <location>
        <begin position="61"/>
        <end position="89"/>
    </location>
</feature>
<proteinExistence type="predicted"/>
<keyword evidence="1" id="KW-0812">Transmembrane</keyword>
<feature type="signal peptide" evidence="2">
    <location>
        <begin position="1"/>
        <end position="18"/>
    </location>
</feature>
<dbReference type="AlphaFoldDB" id="A0A0J8DXU1"/>
<keyword evidence="1" id="KW-1133">Transmembrane helix</keyword>
<name>A0A0J8DXU1_BETVV</name>
<organism evidence="3 4">
    <name type="scientific">Beta vulgaris subsp. vulgaris</name>
    <name type="common">Beet</name>
    <dbReference type="NCBI Taxonomy" id="3555"/>
    <lineage>
        <taxon>Eukaryota</taxon>
        <taxon>Viridiplantae</taxon>
        <taxon>Streptophyta</taxon>
        <taxon>Embryophyta</taxon>
        <taxon>Tracheophyta</taxon>
        <taxon>Spermatophyta</taxon>
        <taxon>Magnoliopsida</taxon>
        <taxon>eudicotyledons</taxon>
        <taxon>Gunneridae</taxon>
        <taxon>Pentapetalae</taxon>
        <taxon>Caryophyllales</taxon>
        <taxon>Chenopodiaceae</taxon>
        <taxon>Betoideae</taxon>
        <taxon>Beta</taxon>
    </lineage>
</organism>
<evidence type="ECO:0000313" key="4">
    <source>
        <dbReference type="Proteomes" id="UP000035740"/>
    </source>
</evidence>
<evidence type="ECO:0000256" key="1">
    <source>
        <dbReference type="SAM" id="Phobius"/>
    </source>
</evidence>
<protein>
    <submittedName>
        <fullName evidence="3">Uncharacterized protein</fullName>
    </submittedName>
</protein>
<gene>
    <name evidence="3" type="ORF">BVRB_005930</name>
</gene>
<evidence type="ECO:0000256" key="2">
    <source>
        <dbReference type="SAM" id="SignalP"/>
    </source>
</evidence>
<keyword evidence="2" id="KW-0732">Signal</keyword>
<feature type="chain" id="PRO_5005296616" evidence="2">
    <location>
        <begin position="19"/>
        <end position="114"/>
    </location>
</feature>